<protein>
    <recommendedName>
        <fullName evidence="3">Transposase</fullName>
    </recommendedName>
</protein>
<evidence type="ECO:0008006" key="3">
    <source>
        <dbReference type="Google" id="ProtNLM"/>
    </source>
</evidence>
<comment type="caution">
    <text evidence="1">The sequence shown here is derived from an EMBL/GenBank/DDBJ whole genome shotgun (WGS) entry which is preliminary data.</text>
</comment>
<gene>
    <name evidence="1" type="ORF">DES37_109220</name>
</gene>
<keyword evidence="2" id="KW-1185">Reference proteome</keyword>
<name>A0A317PWP6_9ENTR</name>
<reference evidence="1 2" key="1">
    <citation type="submission" date="2018-05" db="EMBL/GenBank/DDBJ databases">
        <title>Genomic Encyclopedia of Type Strains, Phase IV (KMG-IV): sequencing the most valuable type-strain genomes for metagenomic binning, comparative biology and taxonomic classification.</title>
        <authorList>
            <person name="Goeker M."/>
        </authorList>
    </citation>
    <scope>NUCLEOTIDE SEQUENCE [LARGE SCALE GENOMIC DNA]</scope>
    <source>
        <strain evidence="1 2">DSM 19579</strain>
    </source>
</reference>
<dbReference type="Proteomes" id="UP000246744">
    <property type="component" value="Unassembled WGS sequence"/>
</dbReference>
<sequence length="48" mass="5422">MKKRFSVEQNISILGEAEAGVSARVLCRKNTISELRFTHGVRSMVVWS</sequence>
<proteinExistence type="predicted"/>
<dbReference type="AlphaFoldDB" id="A0A317PWP6"/>
<evidence type="ECO:0000313" key="2">
    <source>
        <dbReference type="Proteomes" id="UP000246744"/>
    </source>
</evidence>
<evidence type="ECO:0000313" key="1">
    <source>
        <dbReference type="EMBL" id="PWW07098.1"/>
    </source>
</evidence>
<organism evidence="1 2">
    <name type="scientific">Mangrovibacter plantisponsor</name>
    <dbReference type="NCBI Taxonomy" id="451513"/>
    <lineage>
        <taxon>Bacteria</taxon>
        <taxon>Pseudomonadati</taxon>
        <taxon>Pseudomonadota</taxon>
        <taxon>Gammaproteobacteria</taxon>
        <taxon>Enterobacterales</taxon>
        <taxon>Enterobacteriaceae</taxon>
        <taxon>Mangrovibacter</taxon>
    </lineage>
</organism>
<accession>A0A317PWP6</accession>
<dbReference type="EMBL" id="QGTS01000009">
    <property type="protein sequence ID" value="PWW07098.1"/>
    <property type="molecule type" value="Genomic_DNA"/>
</dbReference>